<dbReference type="InterPro" id="IPR003661">
    <property type="entry name" value="HisK_dim/P_dom"/>
</dbReference>
<sequence>MNQVLESMESKVNSEIMYSQIIEYSVETIIIHVDHKVLYINQSGANFLRGPKEEFIGKNVLNFFQDDMKDMIRRRIQKAMDGNEPTNLIEQTVTRFDGSLVDVELYCHPVQFGERRAIQTVLRDITVRKETEKMLNDRQKLASIGQIAAGIAHEVKNPLTSVKGFLQLLKENNSHPYLFTMESELEKAIDTLQNLLQVSKPNFYEEQIVEIDVCKELNSIVFLFQDKLYNVELEMDIKDCRKHIYGKKNLYLKAFFNLIKNAIESMPSKGKLRIEHYFQDDLVHVKISDTGVGIPEDKLNLLGTPFYSSKSDGTGLGLTQVFTTINDHGGQMTVNSVEGQGTTFHLKLPQFPVGM</sequence>
<evidence type="ECO:0000313" key="12">
    <source>
        <dbReference type="Proteomes" id="UP001152173"/>
    </source>
</evidence>
<dbReference type="RefSeq" id="WP_269925956.1">
    <property type="nucleotide sequence ID" value="NZ_JAMKBJ010000004.1"/>
</dbReference>
<dbReference type="SUPFAM" id="SSF55785">
    <property type="entry name" value="PYP-like sensor domain (PAS domain)"/>
    <property type="match status" value="1"/>
</dbReference>
<dbReference type="NCBIfam" id="TIGR00229">
    <property type="entry name" value="sensory_box"/>
    <property type="match status" value="1"/>
</dbReference>
<organism evidence="11 12">
    <name type="scientific">Paenisporosarcina quisquiliarum</name>
    <dbReference type="NCBI Taxonomy" id="365346"/>
    <lineage>
        <taxon>Bacteria</taxon>
        <taxon>Bacillati</taxon>
        <taxon>Bacillota</taxon>
        <taxon>Bacilli</taxon>
        <taxon>Bacillales</taxon>
        <taxon>Caryophanaceae</taxon>
        <taxon>Paenisporosarcina</taxon>
    </lineage>
</organism>
<dbReference type="Pfam" id="PF02518">
    <property type="entry name" value="HATPase_c"/>
    <property type="match status" value="1"/>
</dbReference>
<dbReference type="Pfam" id="PF00512">
    <property type="entry name" value="HisKA"/>
    <property type="match status" value="1"/>
</dbReference>
<dbReference type="SUPFAM" id="SSF47384">
    <property type="entry name" value="Homodimeric domain of signal transducing histidine kinase"/>
    <property type="match status" value="1"/>
</dbReference>
<dbReference type="GO" id="GO:0005524">
    <property type="term" value="F:ATP binding"/>
    <property type="evidence" value="ECO:0007669"/>
    <property type="project" value="UniProtKB-KW"/>
</dbReference>
<dbReference type="InterPro" id="IPR003594">
    <property type="entry name" value="HATPase_dom"/>
</dbReference>
<evidence type="ECO:0000256" key="7">
    <source>
        <dbReference type="ARBA" id="ARBA00022840"/>
    </source>
</evidence>
<dbReference type="InterPro" id="IPR005467">
    <property type="entry name" value="His_kinase_dom"/>
</dbReference>
<dbReference type="CDD" id="cd00075">
    <property type="entry name" value="HATPase"/>
    <property type="match status" value="1"/>
</dbReference>
<dbReference type="InterPro" id="IPR000014">
    <property type="entry name" value="PAS"/>
</dbReference>
<dbReference type="InterPro" id="IPR004358">
    <property type="entry name" value="Sig_transdc_His_kin-like_C"/>
</dbReference>
<keyword evidence="6" id="KW-0418">Kinase</keyword>
<dbReference type="EMBL" id="JAMKBJ010000004">
    <property type="protein sequence ID" value="MCZ8536860.1"/>
    <property type="molecule type" value="Genomic_DNA"/>
</dbReference>
<evidence type="ECO:0000256" key="6">
    <source>
        <dbReference type="ARBA" id="ARBA00022777"/>
    </source>
</evidence>
<dbReference type="EC" id="2.7.13.3" evidence="2"/>
<accession>A0A9X3LG68</accession>
<evidence type="ECO:0000259" key="9">
    <source>
        <dbReference type="PROSITE" id="PS50109"/>
    </source>
</evidence>
<dbReference type="Proteomes" id="UP001152173">
    <property type="component" value="Unassembled WGS sequence"/>
</dbReference>
<keyword evidence="7 11" id="KW-0067">ATP-binding</keyword>
<dbReference type="CDD" id="cd00082">
    <property type="entry name" value="HisKA"/>
    <property type="match status" value="1"/>
</dbReference>
<dbReference type="AlphaFoldDB" id="A0A9X3LG68"/>
<dbReference type="Gene3D" id="1.10.287.130">
    <property type="match status" value="1"/>
</dbReference>
<comment type="caution">
    <text evidence="11">The sequence shown here is derived from an EMBL/GenBank/DDBJ whole genome shotgun (WGS) entry which is preliminary data.</text>
</comment>
<dbReference type="CDD" id="cd00130">
    <property type="entry name" value="PAS"/>
    <property type="match status" value="1"/>
</dbReference>
<evidence type="ECO:0000256" key="4">
    <source>
        <dbReference type="ARBA" id="ARBA00022679"/>
    </source>
</evidence>
<protein>
    <recommendedName>
        <fullName evidence="2">histidine kinase</fullName>
        <ecNumber evidence="2">2.7.13.3</ecNumber>
    </recommendedName>
</protein>
<keyword evidence="12" id="KW-1185">Reference proteome</keyword>
<dbReference type="PROSITE" id="PS50109">
    <property type="entry name" value="HIS_KIN"/>
    <property type="match status" value="1"/>
</dbReference>
<dbReference type="GO" id="GO:0000155">
    <property type="term" value="F:phosphorelay sensor kinase activity"/>
    <property type="evidence" value="ECO:0007669"/>
    <property type="project" value="InterPro"/>
</dbReference>
<evidence type="ECO:0000256" key="2">
    <source>
        <dbReference type="ARBA" id="ARBA00012438"/>
    </source>
</evidence>
<evidence type="ECO:0000256" key="3">
    <source>
        <dbReference type="ARBA" id="ARBA00022553"/>
    </source>
</evidence>
<dbReference type="PANTHER" id="PTHR43065:SF10">
    <property type="entry name" value="PEROXIDE STRESS-ACTIVATED HISTIDINE KINASE MAK3"/>
    <property type="match status" value="1"/>
</dbReference>
<dbReference type="SMART" id="SM00091">
    <property type="entry name" value="PAS"/>
    <property type="match status" value="1"/>
</dbReference>
<dbReference type="Gene3D" id="3.30.450.20">
    <property type="entry name" value="PAS domain"/>
    <property type="match status" value="1"/>
</dbReference>
<name>A0A9X3LG68_9BACL</name>
<dbReference type="PROSITE" id="PS50112">
    <property type="entry name" value="PAS"/>
    <property type="match status" value="1"/>
</dbReference>
<proteinExistence type="predicted"/>
<keyword evidence="3" id="KW-0597">Phosphoprotein</keyword>
<feature type="domain" description="Histidine kinase" evidence="9">
    <location>
        <begin position="150"/>
        <end position="352"/>
    </location>
</feature>
<keyword evidence="8" id="KW-0902">Two-component regulatory system</keyword>
<evidence type="ECO:0000259" key="10">
    <source>
        <dbReference type="PROSITE" id="PS50112"/>
    </source>
</evidence>
<comment type="catalytic activity">
    <reaction evidence="1">
        <text>ATP + protein L-histidine = ADP + protein N-phospho-L-histidine.</text>
        <dbReference type="EC" id="2.7.13.3"/>
    </reaction>
</comment>
<evidence type="ECO:0000256" key="5">
    <source>
        <dbReference type="ARBA" id="ARBA00022741"/>
    </source>
</evidence>
<evidence type="ECO:0000313" key="11">
    <source>
        <dbReference type="EMBL" id="MCZ8536860.1"/>
    </source>
</evidence>
<dbReference type="SUPFAM" id="SSF55874">
    <property type="entry name" value="ATPase domain of HSP90 chaperone/DNA topoisomerase II/histidine kinase"/>
    <property type="match status" value="1"/>
</dbReference>
<dbReference type="InterPro" id="IPR036097">
    <property type="entry name" value="HisK_dim/P_sf"/>
</dbReference>
<gene>
    <name evidence="11" type="ORF">M9R32_06665</name>
</gene>
<dbReference type="PANTHER" id="PTHR43065">
    <property type="entry name" value="SENSOR HISTIDINE KINASE"/>
    <property type="match status" value="1"/>
</dbReference>
<dbReference type="SMART" id="SM00388">
    <property type="entry name" value="HisKA"/>
    <property type="match status" value="1"/>
</dbReference>
<evidence type="ECO:0000256" key="1">
    <source>
        <dbReference type="ARBA" id="ARBA00000085"/>
    </source>
</evidence>
<feature type="domain" description="PAS" evidence="10">
    <location>
        <begin position="14"/>
        <end position="83"/>
    </location>
</feature>
<dbReference type="InterPro" id="IPR036890">
    <property type="entry name" value="HATPase_C_sf"/>
</dbReference>
<dbReference type="SMART" id="SM00387">
    <property type="entry name" value="HATPase_c"/>
    <property type="match status" value="1"/>
</dbReference>
<dbReference type="Gene3D" id="3.30.565.10">
    <property type="entry name" value="Histidine kinase-like ATPase, C-terminal domain"/>
    <property type="match status" value="1"/>
</dbReference>
<keyword evidence="4" id="KW-0808">Transferase</keyword>
<dbReference type="InterPro" id="IPR035965">
    <property type="entry name" value="PAS-like_dom_sf"/>
</dbReference>
<keyword evidence="5" id="KW-0547">Nucleotide-binding</keyword>
<dbReference type="InterPro" id="IPR013656">
    <property type="entry name" value="PAS_4"/>
</dbReference>
<dbReference type="Pfam" id="PF08448">
    <property type="entry name" value="PAS_4"/>
    <property type="match status" value="1"/>
</dbReference>
<evidence type="ECO:0000256" key="8">
    <source>
        <dbReference type="ARBA" id="ARBA00023012"/>
    </source>
</evidence>
<dbReference type="PRINTS" id="PR00344">
    <property type="entry name" value="BCTRLSENSOR"/>
</dbReference>
<reference evidence="11" key="1">
    <citation type="submission" date="2022-05" db="EMBL/GenBank/DDBJ databases">
        <authorList>
            <person name="Colautti A."/>
            <person name="Iacumin L."/>
        </authorList>
    </citation>
    <scope>NUCLEOTIDE SEQUENCE</scope>
    <source>
        <strain evidence="11">SK 55</strain>
    </source>
</reference>